<dbReference type="RefSeq" id="WP_089329140.1">
    <property type="nucleotide sequence ID" value="NZ_FZOR01000033.1"/>
</dbReference>
<feature type="transmembrane region" description="Helical" evidence="2">
    <location>
        <begin position="174"/>
        <end position="195"/>
    </location>
</feature>
<keyword evidence="2" id="KW-1133">Transmembrane helix</keyword>
<feature type="transmembrane region" description="Helical" evidence="2">
    <location>
        <begin position="201"/>
        <end position="220"/>
    </location>
</feature>
<sequence length="969" mass="104192">MGNPRPTESARGLFALFDWMTGRLPWRLDSRPYPVIVLEPADDPDAEDAPGRHLDELKRFAAEAGLPAVSPDLPEGSEGGEDEEAARGAETAAIALVDAISQPLTWTHTRSPYGRLRFPRSDLVRTIQAAAAEPGPDGSPAPPPYQRSAVAAVDRWNEHARLFRWQSGRLRAPGWWTTVGGSLVAMIAVLAGGIAEQTPSPVLLTASGCLAAVLLIVAGLSTRRIWLAVLSTVGFGGRYRWFARTSFFAVLGDGEDGGDDLGFEGRLHRVYERLAKPDAARFLLQIKTFALLEDLRDQHRRSAPDLRGFKRPCPPVVFLAGAGRHNGGLAVLSAISDIRARRSEFHPLIVIASVDAATREELGGPAPGSGPAPGGDAQERYERWRSSLGTAQGPSESVPLPYLLRIPVTGDPAAGRPDEFTVRRRPRWTWLWSRRSLGAALMALVLVLVYVQTNLRSTYCSVGLPVHWNGDTRIQTNGDGSRECVGVSTHGVRFERGPDSIGLDGERRRPSHRNTGSRLTLADLQRRIEDENEAVLASRKPYVTLVYVGIFTASPGQSDLTVSSIRELAGAHLAQMRNNRSGQPGAVGNPLKVRLLPANTGQNMLFSAETADRILDIAHRDPTLVGVTGFGRNTDHSRAAIERLIAAGLPLVNTVNSSDRLPALPHYYGLAATNFDEAAATRAAVRAELRGKPISRLMLVHRAPGPSRDAYSREIADDVARALTPRTVDRVVYTDTDDIADKVKRNCETAPAPFVYFAGRSEDLPGLMNGLVQGGCTRRHLVLMAGDDVTKTRFGTGPHEVPIPANTVVYHTAFVHLPFLIAGNADQTNGFFLLARNLLGIGGPRARPAEPLLVDGQMALTYDAVVALGQAAQNAFAGLGLTAAGSAPVEGSRSVTSGAVLLELRHLYVRNAATGDIDFRGDRHELNGPGDRGLTMIKVTLKDGTPVTVPICGRLNGGVPAPGLKPCPR</sequence>
<dbReference type="EMBL" id="FZOR01000033">
    <property type="protein sequence ID" value="SNT47097.1"/>
    <property type="molecule type" value="Genomic_DNA"/>
</dbReference>
<keyword evidence="2" id="KW-0472">Membrane</keyword>
<feature type="transmembrane region" description="Helical" evidence="2">
    <location>
        <begin position="432"/>
        <end position="451"/>
    </location>
</feature>
<dbReference type="Gene3D" id="3.40.50.2300">
    <property type="match status" value="2"/>
</dbReference>
<evidence type="ECO:0000256" key="2">
    <source>
        <dbReference type="SAM" id="Phobius"/>
    </source>
</evidence>
<dbReference type="AlphaFoldDB" id="A0A239MWE6"/>
<dbReference type="SUPFAM" id="SSF53822">
    <property type="entry name" value="Periplasmic binding protein-like I"/>
    <property type="match status" value="1"/>
</dbReference>
<evidence type="ECO:0000313" key="3">
    <source>
        <dbReference type="EMBL" id="SNT47097.1"/>
    </source>
</evidence>
<protein>
    <submittedName>
        <fullName evidence="3">Amino acid/amide ABC transporter substrate-binding protein, HAAT family</fullName>
    </submittedName>
</protein>
<name>A0A239MWE6_9ACTN</name>
<feature type="region of interest" description="Disordered" evidence="1">
    <location>
        <begin position="67"/>
        <end position="87"/>
    </location>
</feature>
<evidence type="ECO:0000256" key="1">
    <source>
        <dbReference type="SAM" id="MobiDB-lite"/>
    </source>
</evidence>
<proteinExistence type="predicted"/>
<accession>A0A239MWE6</accession>
<keyword evidence="4" id="KW-1185">Reference proteome</keyword>
<keyword evidence="2" id="KW-0812">Transmembrane</keyword>
<reference evidence="3 4" key="1">
    <citation type="submission" date="2017-06" db="EMBL/GenBank/DDBJ databases">
        <authorList>
            <person name="Kim H.J."/>
            <person name="Triplett B.A."/>
        </authorList>
    </citation>
    <scope>NUCLEOTIDE SEQUENCE [LARGE SCALE GENOMIC DNA]</scope>
    <source>
        <strain evidence="3 4">DSM 44715</strain>
    </source>
</reference>
<gene>
    <name evidence="3" type="ORF">SAMN05443665_103314</name>
</gene>
<dbReference type="OrthoDB" id="3440574at2"/>
<dbReference type="Proteomes" id="UP000198318">
    <property type="component" value="Unassembled WGS sequence"/>
</dbReference>
<evidence type="ECO:0000313" key="4">
    <source>
        <dbReference type="Proteomes" id="UP000198318"/>
    </source>
</evidence>
<organism evidence="3 4">
    <name type="scientific">Actinomadura meyerae</name>
    <dbReference type="NCBI Taxonomy" id="240840"/>
    <lineage>
        <taxon>Bacteria</taxon>
        <taxon>Bacillati</taxon>
        <taxon>Actinomycetota</taxon>
        <taxon>Actinomycetes</taxon>
        <taxon>Streptosporangiales</taxon>
        <taxon>Thermomonosporaceae</taxon>
        <taxon>Actinomadura</taxon>
    </lineage>
</organism>
<dbReference type="InterPro" id="IPR028082">
    <property type="entry name" value="Peripla_BP_I"/>
</dbReference>